<feature type="chain" id="PRO_5013935859" evidence="1">
    <location>
        <begin position="19"/>
        <end position="81"/>
    </location>
</feature>
<dbReference type="Proteomes" id="UP000230233">
    <property type="component" value="Chromosome IV"/>
</dbReference>
<comment type="caution">
    <text evidence="2">The sequence shown here is derived from an EMBL/GenBank/DDBJ whole genome shotgun (WGS) entry which is preliminary data.</text>
</comment>
<proteinExistence type="predicted"/>
<evidence type="ECO:0000313" key="3">
    <source>
        <dbReference type="Proteomes" id="UP000230233"/>
    </source>
</evidence>
<organism evidence="2 3">
    <name type="scientific">Caenorhabditis nigoni</name>
    <dbReference type="NCBI Taxonomy" id="1611254"/>
    <lineage>
        <taxon>Eukaryota</taxon>
        <taxon>Metazoa</taxon>
        <taxon>Ecdysozoa</taxon>
        <taxon>Nematoda</taxon>
        <taxon>Chromadorea</taxon>
        <taxon>Rhabditida</taxon>
        <taxon>Rhabditina</taxon>
        <taxon>Rhabditomorpha</taxon>
        <taxon>Rhabditoidea</taxon>
        <taxon>Rhabditidae</taxon>
        <taxon>Peloderinae</taxon>
        <taxon>Caenorhabditis</taxon>
    </lineage>
</organism>
<accession>A0A2G5U644</accession>
<evidence type="ECO:0000256" key="1">
    <source>
        <dbReference type="SAM" id="SignalP"/>
    </source>
</evidence>
<evidence type="ECO:0000313" key="2">
    <source>
        <dbReference type="EMBL" id="PIC34933.1"/>
    </source>
</evidence>
<keyword evidence="3" id="KW-1185">Reference proteome</keyword>
<keyword evidence="1" id="KW-0732">Signal</keyword>
<reference evidence="3" key="1">
    <citation type="submission" date="2017-10" db="EMBL/GenBank/DDBJ databases">
        <title>Rapid genome shrinkage in a self-fertile nematode reveals novel sperm competition proteins.</title>
        <authorList>
            <person name="Yin D."/>
            <person name="Schwarz E.M."/>
            <person name="Thomas C.G."/>
            <person name="Felde R.L."/>
            <person name="Korf I.F."/>
            <person name="Cutter A.D."/>
            <person name="Schartner C.M."/>
            <person name="Ralston E.J."/>
            <person name="Meyer B.J."/>
            <person name="Haag E.S."/>
        </authorList>
    </citation>
    <scope>NUCLEOTIDE SEQUENCE [LARGE SCALE GENOMIC DNA]</scope>
    <source>
        <strain evidence="3">JU1422</strain>
    </source>
</reference>
<name>A0A2G5U644_9PELO</name>
<sequence length="81" mass="9580">MRFCAISFGFLIIKKVLSAELKIHPYKMKKLKEEFHFFRKKSGKLAIFGIFSSGKGPYRILQPLINFLRLIRTILNLHKIR</sequence>
<protein>
    <submittedName>
        <fullName evidence="2">Uncharacterized protein</fullName>
    </submittedName>
</protein>
<gene>
    <name evidence="2" type="primary">Cnig_chr_IV.g14443</name>
    <name evidence="2" type="ORF">B9Z55_014443</name>
</gene>
<dbReference type="EMBL" id="PDUG01000004">
    <property type="protein sequence ID" value="PIC34933.1"/>
    <property type="molecule type" value="Genomic_DNA"/>
</dbReference>
<feature type="signal peptide" evidence="1">
    <location>
        <begin position="1"/>
        <end position="18"/>
    </location>
</feature>
<dbReference type="AlphaFoldDB" id="A0A2G5U644"/>